<dbReference type="InterPro" id="IPR008927">
    <property type="entry name" value="6-PGluconate_DH-like_C_sf"/>
</dbReference>
<feature type="domain" description="Mannitol dehydrogenase C-terminal" evidence="4">
    <location>
        <begin position="284"/>
        <end position="466"/>
    </location>
</feature>
<evidence type="ECO:0000259" key="3">
    <source>
        <dbReference type="Pfam" id="PF01232"/>
    </source>
</evidence>
<proteinExistence type="predicted"/>
<dbReference type="Gene3D" id="1.10.1040.10">
    <property type="entry name" value="N-(1-d-carboxylethyl)-l-norvaline Dehydrogenase, domain 2"/>
    <property type="match status" value="1"/>
</dbReference>
<evidence type="ECO:0000313" key="5">
    <source>
        <dbReference type="EMBL" id="UYF92908.1"/>
    </source>
</evidence>
<dbReference type="PANTHER" id="PTHR43362">
    <property type="entry name" value="MANNITOL DEHYDROGENASE DSF1-RELATED"/>
    <property type="match status" value="1"/>
</dbReference>
<dbReference type="RefSeq" id="WP_006933853.1">
    <property type="nucleotide sequence ID" value="NZ_CAVJ010000061.1"/>
</dbReference>
<dbReference type="InterPro" id="IPR013328">
    <property type="entry name" value="6PGD_dom2"/>
</dbReference>
<dbReference type="InterPro" id="IPR013131">
    <property type="entry name" value="Mannitol_DH_N"/>
</dbReference>
<dbReference type="InterPro" id="IPR000669">
    <property type="entry name" value="Mannitol_DH"/>
</dbReference>
<sequence length="490" mass="54178">MDLGENTLNALPVPGPTYSRRDIGVGIVHFGVGGFHRAHQAMYVDRLLERGARNWGICGVGVMPGDRRMRHALASQDGLYTLILRHPDGKWEPRVIGSIVDYRYAPDDPEAVIELIAAPTTRVVSLTVTEGGYNIRHDTGEFDVDDPAVRRDLEHPDAPATVFGLVTAALARRRERGLPSPTIMSCDNIEGNGTVARRAFTSFAELVDPDLAGWMREHTRFPNSMVDRITPVTTDDIAPELDARFGVRDRWPVVSEPFTSWVLEDDFSCGRPAFDEAGVQLVDDVAPYELMKLRLLNASHQALAYFAHLCGYRYVHEAAQDPLFAEFLLDYMDTEATPTLRPVPGIDLAQYKRTLIERFANPEIRDTVARLCAESSDRIPKWLLPVVRENLATGGSVRLAAAVVAGWARYAEGIDEAGDPIEVVDRLADTLGPLARSQREEPTAFLGNRSVFGDLADQPRFVEAYLWALGSLHRVGARATLQALRSKVGS</sequence>
<dbReference type="GO" id="GO:0008926">
    <property type="term" value="F:mannitol-1-phosphate 5-dehydrogenase activity"/>
    <property type="evidence" value="ECO:0007669"/>
    <property type="project" value="UniProtKB-EC"/>
</dbReference>
<dbReference type="Pfam" id="PF08125">
    <property type="entry name" value="Mannitol_dh_C"/>
    <property type="match status" value="1"/>
</dbReference>
<dbReference type="PANTHER" id="PTHR43362:SF1">
    <property type="entry name" value="MANNITOL DEHYDROGENASE 2-RELATED"/>
    <property type="match status" value="1"/>
</dbReference>
<evidence type="ECO:0000313" key="6">
    <source>
        <dbReference type="Proteomes" id="UP001163947"/>
    </source>
</evidence>
<name>A0AA46NZI1_9NOCA</name>
<dbReference type="Gene3D" id="3.40.50.720">
    <property type="entry name" value="NAD(P)-binding Rossmann-like Domain"/>
    <property type="match status" value="1"/>
</dbReference>
<evidence type="ECO:0000259" key="4">
    <source>
        <dbReference type="Pfam" id="PF08125"/>
    </source>
</evidence>
<dbReference type="SUPFAM" id="SSF51735">
    <property type="entry name" value="NAD(P)-binding Rossmann-fold domains"/>
    <property type="match status" value="1"/>
</dbReference>
<dbReference type="PRINTS" id="PR00084">
    <property type="entry name" value="MTLDHDRGNASE"/>
</dbReference>
<dbReference type="InterPro" id="IPR013118">
    <property type="entry name" value="Mannitol_DH_C"/>
</dbReference>
<evidence type="ECO:0000256" key="2">
    <source>
        <dbReference type="ARBA" id="ARBA00048615"/>
    </source>
</evidence>
<dbReference type="EMBL" id="CP106982">
    <property type="protein sequence ID" value="UYF92908.1"/>
    <property type="molecule type" value="Genomic_DNA"/>
</dbReference>
<dbReference type="Pfam" id="PF01232">
    <property type="entry name" value="Mannitol_dh"/>
    <property type="match status" value="1"/>
</dbReference>
<keyword evidence="1" id="KW-0560">Oxidoreductase</keyword>
<accession>A0AA46NZI1</accession>
<evidence type="ECO:0000256" key="1">
    <source>
        <dbReference type="ARBA" id="ARBA00023002"/>
    </source>
</evidence>
<organism evidence="5 6">
    <name type="scientific">Rhodococcus aetherivorans</name>
    <dbReference type="NCBI Taxonomy" id="191292"/>
    <lineage>
        <taxon>Bacteria</taxon>
        <taxon>Bacillati</taxon>
        <taxon>Actinomycetota</taxon>
        <taxon>Actinomycetes</taxon>
        <taxon>Mycobacteriales</taxon>
        <taxon>Nocardiaceae</taxon>
        <taxon>Rhodococcus</taxon>
    </lineage>
</organism>
<gene>
    <name evidence="5" type="ORF">OCS65_20890</name>
</gene>
<reference evidence="5" key="1">
    <citation type="submission" date="2022-09" db="EMBL/GenBank/DDBJ databases">
        <title>The genome sequence of Rhodococcus aetherivorans N1.</title>
        <authorList>
            <person name="Jiang W."/>
        </authorList>
    </citation>
    <scope>NUCLEOTIDE SEQUENCE</scope>
    <source>
        <strain evidence="5">N1</strain>
    </source>
</reference>
<dbReference type="SUPFAM" id="SSF48179">
    <property type="entry name" value="6-phosphogluconate dehydrogenase C-terminal domain-like"/>
    <property type="match status" value="1"/>
</dbReference>
<dbReference type="GeneID" id="83622928"/>
<feature type="domain" description="Mannitol dehydrogenase N-terminal" evidence="3">
    <location>
        <begin position="26"/>
        <end position="274"/>
    </location>
</feature>
<dbReference type="AlphaFoldDB" id="A0AA46NZI1"/>
<protein>
    <submittedName>
        <fullName evidence="5">Mannitol dehydrogenase family protein</fullName>
    </submittedName>
</protein>
<dbReference type="InterPro" id="IPR050988">
    <property type="entry name" value="Mannitol_DH/Oxidoreductase"/>
</dbReference>
<dbReference type="Proteomes" id="UP001163947">
    <property type="component" value="Chromosome"/>
</dbReference>
<comment type="catalytic activity">
    <reaction evidence="2">
        <text>D-mannitol 1-phosphate + NAD(+) = beta-D-fructose 6-phosphate + NADH + H(+)</text>
        <dbReference type="Rhea" id="RHEA:19661"/>
        <dbReference type="ChEBI" id="CHEBI:15378"/>
        <dbReference type="ChEBI" id="CHEBI:57540"/>
        <dbReference type="ChEBI" id="CHEBI:57634"/>
        <dbReference type="ChEBI" id="CHEBI:57945"/>
        <dbReference type="ChEBI" id="CHEBI:61381"/>
        <dbReference type="EC" id="1.1.1.17"/>
    </reaction>
</comment>
<dbReference type="InterPro" id="IPR036291">
    <property type="entry name" value="NAD(P)-bd_dom_sf"/>
</dbReference>